<protein>
    <recommendedName>
        <fullName evidence="5">CbrC family protein</fullName>
    </recommendedName>
</protein>
<feature type="coiled-coil region" evidence="2">
    <location>
        <begin position="24"/>
        <end position="51"/>
    </location>
</feature>
<dbReference type="InterPro" id="IPR005363">
    <property type="entry name" value="UPF0167"/>
</dbReference>
<reference evidence="3 4" key="1">
    <citation type="journal article" date="2024" name="Int. J. Syst. Evol. Microbiol.">
        <title>Clostridium omnivorum sp. nov., isolated from anoxic soil under the treatment of reductive soil disinfestation.</title>
        <authorList>
            <person name="Ueki A."/>
            <person name="Tonouchi A."/>
            <person name="Kaku N."/>
            <person name="Honma S."/>
            <person name="Ueki K."/>
        </authorList>
    </citation>
    <scope>NUCLEOTIDE SEQUENCE [LARGE SCALE GENOMIC DNA]</scope>
    <source>
        <strain evidence="3 4">E14</strain>
    </source>
</reference>
<proteinExistence type="inferred from homology"/>
<dbReference type="Proteomes" id="UP001208567">
    <property type="component" value="Unassembled WGS sequence"/>
</dbReference>
<keyword evidence="2" id="KW-0175">Coiled coil</keyword>
<sequence>MGWQQEVWLSHCGDFCTYIGNVGWKEIEHMNDELEDDLNEIMKNYRLTKDELKKFLVNNGSLQGYLFKCVVCGKYRITSDCD</sequence>
<name>A0ABQ5N5Y1_9CLOT</name>
<comment type="similarity">
    <text evidence="1">Belongs to the UPF0167 family.</text>
</comment>
<evidence type="ECO:0000313" key="4">
    <source>
        <dbReference type="Proteomes" id="UP001208567"/>
    </source>
</evidence>
<keyword evidence="4" id="KW-1185">Reference proteome</keyword>
<evidence type="ECO:0000313" key="3">
    <source>
        <dbReference type="EMBL" id="GLC30617.1"/>
    </source>
</evidence>
<evidence type="ECO:0000256" key="2">
    <source>
        <dbReference type="SAM" id="Coils"/>
    </source>
</evidence>
<dbReference type="EMBL" id="BRXR01000001">
    <property type="protein sequence ID" value="GLC30617.1"/>
    <property type="molecule type" value="Genomic_DNA"/>
</dbReference>
<organism evidence="3 4">
    <name type="scientific">Clostridium omnivorum</name>
    <dbReference type="NCBI Taxonomy" id="1604902"/>
    <lineage>
        <taxon>Bacteria</taxon>
        <taxon>Bacillati</taxon>
        <taxon>Bacillota</taxon>
        <taxon>Clostridia</taxon>
        <taxon>Eubacteriales</taxon>
        <taxon>Clostridiaceae</taxon>
        <taxon>Clostridium</taxon>
    </lineage>
</organism>
<comment type="caution">
    <text evidence="3">The sequence shown here is derived from an EMBL/GenBank/DDBJ whole genome shotgun (WGS) entry which is preliminary data.</text>
</comment>
<evidence type="ECO:0008006" key="5">
    <source>
        <dbReference type="Google" id="ProtNLM"/>
    </source>
</evidence>
<gene>
    <name evidence="3" type="ORF">bsdE14_20270</name>
</gene>
<dbReference type="Pfam" id="PF03691">
    <property type="entry name" value="UPF0167"/>
    <property type="match status" value="1"/>
</dbReference>
<accession>A0ABQ5N5Y1</accession>
<evidence type="ECO:0000256" key="1">
    <source>
        <dbReference type="ARBA" id="ARBA00008525"/>
    </source>
</evidence>